<evidence type="ECO:0000313" key="10">
    <source>
        <dbReference type="Proteomes" id="UP000218332"/>
    </source>
</evidence>
<evidence type="ECO:0000256" key="2">
    <source>
        <dbReference type="ARBA" id="ARBA00009370"/>
    </source>
</evidence>
<feature type="domain" description="Peptidase S26" evidence="8">
    <location>
        <begin position="4"/>
        <end position="57"/>
    </location>
</feature>
<keyword evidence="5" id="KW-0378">Hydrolase</keyword>
<feature type="domain" description="Peptidase S26" evidence="8">
    <location>
        <begin position="63"/>
        <end position="95"/>
    </location>
</feature>
<dbReference type="PROSITE" id="PS00761">
    <property type="entry name" value="SPASE_I_3"/>
    <property type="match status" value="1"/>
</dbReference>
<gene>
    <name evidence="9" type="ORF">CF392_14350</name>
</gene>
<evidence type="ECO:0000256" key="4">
    <source>
        <dbReference type="ARBA" id="ARBA00019232"/>
    </source>
</evidence>
<comment type="similarity">
    <text evidence="2">Belongs to the peptidase S26 family.</text>
</comment>
<comment type="catalytic activity">
    <reaction evidence="1">
        <text>Cleavage of hydrophobic, N-terminal signal or leader sequences from secreted and periplasmic proteins.</text>
        <dbReference type="EC" id="3.4.21.89"/>
    </reaction>
</comment>
<evidence type="ECO:0000259" key="8">
    <source>
        <dbReference type="Pfam" id="PF10502"/>
    </source>
</evidence>
<feature type="active site" evidence="7">
    <location>
        <position position="55"/>
    </location>
</feature>
<evidence type="ECO:0000256" key="1">
    <source>
        <dbReference type="ARBA" id="ARBA00000677"/>
    </source>
</evidence>
<dbReference type="PANTHER" id="PTHR43390">
    <property type="entry name" value="SIGNAL PEPTIDASE I"/>
    <property type="match status" value="1"/>
</dbReference>
<evidence type="ECO:0000256" key="5">
    <source>
        <dbReference type="ARBA" id="ARBA00022801"/>
    </source>
</evidence>
<dbReference type="EMBL" id="NMPM01000104">
    <property type="protein sequence ID" value="PAV24781.1"/>
    <property type="molecule type" value="Genomic_DNA"/>
</dbReference>
<accession>A0A2A2HYX9</accession>
<dbReference type="InterPro" id="IPR019758">
    <property type="entry name" value="Pept_S26A_signal_pept_1_CS"/>
</dbReference>
<dbReference type="InterPro" id="IPR036286">
    <property type="entry name" value="LexA/Signal_pep-like_sf"/>
</dbReference>
<dbReference type="Gene3D" id="2.10.109.10">
    <property type="entry name" value="Umud Fragment, subunit A"/>
    <property type="match status" value="1"/>
</dbReference>
<dbReference type="EC" id="3.4.21.89" evidence="3"/>
<feature type="active site" evidence="7">
    <location>
        <position position="12"/>
    </location>
</feature>
<dbReference type="PRINTS" id="PR00727">
    <property type="entry name" value="LEADERPTASE"/>
</dbReference>
<dbReference type="AlphaFoldDB" id="A0A2A2HYX9"/>
<dbReference type="InterPro" id="IPR019533">
    <property type="entry name" value="Peptidase_S26"/>
</dbReference>
<protein>
    <recommendedName>
        <fullName evidence="4">Signal peptidase I</fullName>
        <ecNumber evidence="3">3.4.21.89</ecNumber>
    </recommendedName>
    <alternativeName>
        <fullName evidence="6">Leader peptidase I</fullName>
    </alternativeName>
</protein>
<reference evidence="9 10" key="1">
    <citation type="submission" date="2017-07" db="EMBL/GenBank/DDBJ databases">
        <title>Tamlnaduibacter salinus (Mi-7) genome sequencing.</title>
        <authorList>
            <person name="Verma A."/>
            <person name="Krishnamurthi S."/>
        </authorList>
    </citation>
    <scope>NUCLEOTIDE SEQUENCE [LARGE SCALE GENOMIC DNA]</scope>
    <source>
        <strain evidence="9 10">Mi-7</strain>
    </source>
</reference>
<evidence type="ECO:0000256" key="6">
    <source>
        <dbReference type="ARBA" id="ARBA00029906"/>
    </source>
</evidence>
<dbReference type="CDD" id="cd06530">
    <property type="entry name" value="S26_SPase_I"/>
    <property type="match status" value="1"/>
</dbReference>
<keyword evidence="10" id="KW-1185">Reference proteome</keyword>
<dbReference type="GO" id="GO:0006465">
    <property type="term" value="P:signal peptide processing"/>
    <property type="evidence" value="ECO:0007669"/>
    <property type="project" value="InterPro"/>
</dbReference>
<name>A0A2A2HYX9_9GAMM</name>
<organism evidence="9 10">
    <name type="scientific">Tamilnaduibacter salinus</name>
    <dbReference type="NCBI Taxonomy" id="1484056"/>
    <lineage>
        <taxon>Bacteria</taxon>
        <taxon>Pseudomonadati</taxon>
        <taxon>Pseudomonadota</taxon>
        <taxon>Gammaproteobacteria</taxon>
        <taxon>Pseudomonadales</taxon>
        <taxon>Marinobacteraceae</taxon>
        <taxon>Tamilnaduibacter</taxon>
    </lineage>
</organism>
<dbReference type="GO" id="GO:0009003">
    <property type="term" value="F:signal peptidase activity"/>
    <property type="evidence" value="ECO:0007669"/>
    <property type="project" value="UniProtKB-EC"/>
</dbReference>
<evidence type="ECO:0000313" key="9">
    <source>
        <dbReference type="EMBL" id="PAV24781.1"/>
    </source>
</evidence>
<comment type="caution">
    <text evidence="9">The sequence shown here is derived from an EMBL/GenBank/DDBJ whole genome shotgun (WGS) entry which is preliminary data.</text>
</comment>
<dbReference type="Proteomes" id="UP000218332">
    <property type="component" value="Unassembled WGS sequence"/>
</dbReference>
<evidence type="ECO:0000256" key="7">
    <source>
        <dbReference type="PIRSR" id="PIRSR600223-1"/>
    </source>
</evidence>
<dbReference type="PANTHER" id="PTHR43390:SF1">
    <property type="entry name" value="CHLOROPLAST PROCESSING PEPTIDASE"/>
    <property type="match status" value="1"/>
</dbReference>
<evidence type="ECO:0000256" key="3">
    <source>
        <dbReference type="ARBA" id="ARBA00013208"/>
    </source>
</evidence>
<dbReference type="SUPFAM" id="SSF51306">
    <property type="entry name" value="LexA/Signal peptidase"/>
    <property type="match status" value="1"/>
</dbReference>
<dbReference type="Pfam" id="PF10502">
    <property type="entry name" value="Peptidase_S26"/>
    <property type="match status" value="2"/>
</dbReference>
<dbReference type="GO" id="GO:0004252">
    <property type="term" value="F:serine-type endopeptidase activity"/>
    <property type="evidence" value="ECO:0007669"/>
    <property type="project" value="InterPro"/>
</dbReference>
<proteinExistence type="inferred from homology"/>
<dbReference type="GO" id="GO:0016020">
    <property type="term" value="C:membrane"/>
    <property type="evidence" value="ECO:0007669"/>
    <property type="project" value="InterPro"/>
</dbReference>
<sequence>MGINLYYVPSASMSPTLLPGDLILIDTRAYAERQPQAGEVVVFSVPGQPGRFQVKRIHVPSDEGEFIMRGDNVSASLDSRYYGEIPFENLHGKALRFIRYRPHHALFRRILFGHIQTDRSL</sequence>
<dbReference type="InterPro" id="IPR000223">
    <property type="entry name" value="Pept_S26A_signal_pept_1"/>
</dbReference>